<dbReference type="PANTHER" id="PTHR42743">
    <property type="entry name" value="AMINO-ACID AMINOTRANSFERASE"/>
    <property type="match status" value="1"/>
</dbReference>
<keyword evidence="8" id="KW-0663">Pyridoxal phosphate</keyword>
<comment type="subunit">
    <text evidence="3">Homodimer.</text>
</comment>
<evidence type="ECO:0000313" key="14">
    <source>
        <dbReference type="Proteomes" id="UP000192727"/>
    </source>
</evidence>
<dbReference type="Proteomes" id="UP000192727">
    <property type="component" value="Chromosome"/>
</dbReference>
<gene>
    <name evidence="13" type="ORF">B7C51_18495</name>
</gene>
<dbReference type="Pfam" id="PF01063">
    <property type="entry name" value="Aminotran_4"/>
    <property type="match status" value="1"/>
</dbReference>
<evidence type="ECO:0000256" key="11">
    <source>
        <dbReference type="ARBA" id="ARBA00033391"/>
    </source>
</evidence>
<dbReference type="EMBL" id="CP020557">
    <property type="protein sequence ID" value="ARF69378.1"/>
    <property type="molecule type" value="Genomic_DNA"/>
</dbReference>
<evidence type="ECO:0000256" key="7">
    <source>
        <dbReference type="ARBA" id="ARBA00022679"/>
    </source>
</evidence>
<sequence>MEASPILYLYNNHIVPEEEVAISPKDRGYYFGDGLYEVFRIYQGRLFEKESHLARLQRTAKDLRITTPVTLEELSGQLEQLTVENGTKTGILYIQITRGAAPRTHSFPSEGTKPVVMAYCQDMERPTEQLEQGVAAITGDDIRWLRCDLKTLNLLPNVLAKQAAADQGADEIIFHRSGIVTECSSNNVMMVKDGIVRTHPANHLILHGITRAVVLRLLHQQDIPVEEAPFTLKELGSADEVFITGTTSEVTPVTEIDGIPVGKGIPGPVTRKIQQAFEAAIN</sequence>
<evidence type="ECO:0000256" key="4">
    <source>
        <dbReference type="ARBA" id="ARBA00012874"/>
    </source>
</evidence>
<dbReference type="FunFam" id="3.20.10.10:FF:000002">
    <property type="entry name" value="D-alanine aminotransferase"/>
    <property type="match status" value="1"/>
</dbReference>
<evidence type="ECO:0000313" key="13">
    <source>
        <dbReference type="EMBL" id="ARF69378.1"/>
    </source>
</evidence>
<evidence type="ECO:0000256" key="12">
    <source>
        <dbReference type="ARBA" id="ARBA00047911"/>
    </source>
</evidence>
<dbReference type="GeneID" id="64218132"/>
<evidence type="ECO:0000256" key="2">
    <source>
        <dbReference type="ARBA" id="ARBA00009320"/>
    </source>
</evidence>
<dbReference type="InterPro" id="IPR043132">
    <property type="entry name" value="BCAT-like_C"/>
</dbReference>
<dbReference type="EC" id="2.6.1.21" evidence="4"/>
<evidence type="ECO:0000256" key="9">
    <source>
        <dbReference type="ARBA" id="ARBA00030138"/>
    </source>
</evidence>
<proteinExistence type="inferred from homology"/>
<keyword evidence="6" id="KW-0032">Aminotransferase</keyword>
<protein>
    <recommendedName>
        <fullName evidence="5">D-alanine aminotransferase</fullName>
        <ecNumber evidence="4">2.6.1.21</ecNumber>
    </recommendedName>
    <alternativeName>
        <fullName evidence="11">D-amino acid aminotransferase</fullName>
    </alternativeName>
    <alternativeName>
        <fullName evidence="9">D-amino acid transaminase</fullName>
    </alternativeName>
    <alternativeName>
        <fullName evidence="10">D-aspartate aminotransferase</fullName>
    </alternativeName>
</protein>
<dbReference type="GO" id="GO:0005829">
    <property type="term" value="C:cytosol"/>
    <property type="evidence" value="ECO:0007669"/>
    <property type="project" value="TreeGrafter"/>
</dbReference>
<dbReference type="SUPFAM" id="SSF56752">
    <property type="entry name" value="D-aminoacid aminotransferase-like PLP-dependent enzymes"/>
    <property type="match status" value="1"/>
</dbReference>
<comment type="cofactor">
    <cofactor evidence="1">
        <name>pyridoxal 5'-phosphate</name>
        <dbReference type="ChEBI" id="CHEBI:597326"/>
    </cofactor>
</comment>
<dbReference type="GO" id="GO:0046394">
    <property type="term" value="P:carboxylic acid biosynthetic process"/>
    <property type="evidence" value="ECO:0007669"/>
    <property type="project" value="UniProtKB-ARBA"/>
</dbReference>
<dbReference type="InterPro" id="IPR001544">
    <property type="entry name" value="Aminotrans_IV"/>
</dbReference>
<dbReference type="GO" id="GO:0008652">
    <property type="term" value="P:amino acid biosynthetic process"/>
    <property type="evidence" value="ECO:0007669"/>
    <property type="project" value="UniProtKB-ARBA"/>
</dbReference>
<dbReference type="AlphaFoldDB" id="A0A1U9YJU7"/>
<name>A0A1U9YJU7_9BACL</name>
<dbReference type="InterPro" id="IPR043131">
    <property type="entry name" value="BCAT-like_N"/>
</dbReference>
<dbReference type="InterPro" id="IPR050571">
    <property type="entry name" value="Class-IV_PLP-Dep_Aminotrnsfr"/>
</dbReference>
<dbReference type="NCBIfam" id="TIGR01121">
    <property type="entry name" value="D_amino_aminoT"/>
    <property type="match status" value="1"/>
</dbReference>
<dbReference type="GO" id="GO:0046416">
    <property type="term" value="P:D-amino acid metabolic process"/>
    <property type="evidence" value="ECO:0007669"/>
    <property type="project" value="InterPro"/>
</dbReference>
<accession>A0A1U9YJU7</accession>
<dbReference type="PANTHER" id="PTHR42743:SF10">
    <property type="entry name" value="D-ALANINE AMINOTRANSFERASE"/>
    <property type="match status" value="1"/>
</dbReference>
<dbReference type="CDD" id="cd01558">
    <property type="entry name" value="D-AAT_like"/>
    <property type="match status" value="1"/>
</dbReference>
<dbReference type="InterPro" id="IPR036038">
    <property type="entry name" value="Aminotransferase-like"/>
</dbReference>
<comment type="catalytic activity">
    <reaction evidence="12">
        <text>D-alanine + 2-oxoglutarate = D-glutamate + pyruvate</text>
        <dbReference type="Rhea" id="RHEA:15869"/>
        <dbReference type="ChEBI" id="CHEBI:15361"/>
        <dbReference type="ChEBI" id="CHEBI:16810"/>
        <dbReference type="ChEBI" id="CHEBI:29986"/>
        <dbReference type="ChEBI" id="CHEBI:57416"/>
        <dbReference type="EC" id="2.6.1.21"/>
    </reaction>
</comment>
<comment type="similarity">
    <text evidence="2">Belongs to the class-IV pyridoxal-phosphate-dependent aminotransferase family.</text>
</comment>
<evidence type="ECO:0000256" key="8">
    <source>
        <dbReference type="ARBA" id="ARBA00022898"/>
    </source>
</evidence>
<dbReference type="RefSeq" id="WP_024094992.1">
    <property type="nucleotide sequence ID" value="NZ_CP019794.1"/>
</dbReference>
<evidence type="ECO:0000256" key="10">
    <source>
        <dbReference type="ARBA" id="ARBA00033316"/>
    </source>
</evidence>
<evidence type="ECO:0000256" key="6">
    <source>
        <dbReference type="ARBA" id="ARBA00022576"/>
    </source>
</evidence>
<dbReference type="Gene3D" id="3.30.470.10">
    <property type="match status" value="1"/>
</dbReference>
<organism evidence="13 14">
    <name type="scientific">Paenibacillus larvae subsp. pulvifaciens</name>
    <dbReference type="NCBI Taxonomy" id="1477"/>
    <lineage>
        <taxon>Bacteria</taxon>
        <taxon>Bacillati</taxon>
        <taxon>Bacillota</taxon>
        <taxon>Bacilli</taxon>
        <taxon>Bacillales</taxon>
        <taxon>Paenibacillaceae</taxon>
        <taxon>Paenibacillus</taxon>
    </lineage>
</organism>
<dbReference type="InterPro" id="IPR005784">
    <property type="entry name" value="D_amino_transT"/>
</dbReference>
<dbReference type="Gene3D" id="3.20.10.10">
    <property type="entry name" value="D-amino Acid Aminotransferase, subunit A, domain 2"/>
    <property type="match status" value="1"/>
</dbReference>
<evidence type="ECO:0000256" key="1">
    <source>
        <dbReference type="ARBA" id="ARBA00001933"/>
    </source>
</evidence>
<evidence type="ECO:0000256" key="3">
    <source>
        <dbReference type="ARBA" id="ARBA00011738"/>
    </source>
</evidence>
<dbReference type="GO" id="GO:0047810">
    <property type="term" value="F:D-alanine-2-oxoglutarate aminotransferase activity"/>
    <property type="evidence" value="ECO:0007669"/>
    <property type="project" value="UniProtKB-EC"/>
</dbReference>
<dbReference type="GO" id="GO:0030170">
    <property type="term" value="F:pyridoxal phosphate binding"/>
    <property type="evidence" value="ECO:0007669"/>
    <property type="project" value="InterPro"/>
</dbReference>
<reference evidence="13 14" key="1">
    <citation type="submission" date="2017-03" db="EMBL/GenBank/DDBJ databases">
        <title>Paenibacillus larvae genome sequencing.</title>
        <authorList>
            <person name="Dingman D.W."/>
        </authorList>
    </citation>
    <scope>NUCLEOTIDE SEQUENCE [LARGE SCALE GENOMIC DNA]</scope>
    <source>
        <strain evidence="13 14">SAG 10367</strain>
    </source>
</reference>
<keyword evidence="7" id="KW-0808">Transferase</keyword>
<evidence type="ECO:0000256" key="5">
    <source>
        <dbReference type="ARBA" id="ARBA00021779"/>
    </source>
</evidence>